<evidence type="ECO:0000256" key="1">
    <source>
        <dbReference type="SAM" id="MobiDB-lite"/>
    </source>
</evidence>
<organism evidence="2 3">
    <name type="scientific">Stephania cephalantha</name>
    <dbReference type="NCBI Taxonomy" id="152367"/>
    <lineage>
        <taxon>Eukaryota</taxon>
        <taxon>Viridiplantae</taxon>
        <taxon>Streptophyta</taxon>
        <taxon>Embryophyta</taxon>
        <taxon>Tracheophyta</taxon>
        <taxon>Spermatophyta</taxon>
        <taxon>Magnoliopsida</taxon>
        <taxon>Ranunculales</taxon>
        <taxon>Menispermaceae</taxon>
        <taxon>Menispermoideae</taxon>
        <taxon>Cissampelideae</taxon>
        <taxon>Stephania</taxon>
    </lineage>
</organism>
<evidence type="ECO:0000313" key="3">
    <source>
        <dbReference type="Proteomes" id="UP001419268"/>
    </source>
</evidence>
<dbReference type="EMBL" id="JBBNAG010000005">
    <property type="protein sequence ID" value="KAK9133010.1"/>
    <property type="molecule type" value="Genomic_DNA"/>
</dbReference>
<accession>A0AAP0JG50</accession>
<feature type="compositionally biased region" description="Basic and acidic residues" evidence="1">
    <location>
        <begin position="45"/>
        <end position="61"/>
    </location>
</feature>
<feature type="region of interest" description="Disordered" evidence="1">
    <location>
        <begin position="1"/>
        <end position="28"/>
    </location>
</feature>
<proteinExistence type="predicted"/>
<feature type="compositionally biased region" description="Basic residues" evidence="1">
    <location>
        <begin position="65"/>
        <end position="77"/>
    </location>
</feature>
<protein>
    <submittedName>
        <fullName evidence="2">Uncharacterized protein</fullName>
    </submittedName>
</protein>
<evidence type="ECO:0000313" key="2">
    <source>
        <dbReference type="EMBL" id="KAK9133010.1"/>
    </source>
</evidence>
<dbReference type="Proteomes" id="UP001419268">
    <property type="component" value="Unassembled WGS sequence"/>
</dbReference>
<sequence>MAAHAATRTARRGEAAAARHRADSGVPAVARRTLQRRTRRLAEWTKAADGEKKGREMERRAATPARRRQRTATRRAVGRAPAAAARRLEAAATHGRDAWRRRAAAVVAASAGSGAVTAVARLRRMFDNAMDSNGFEGYGEATIVGCRVRISRRVRDVSKAFEISLHVTLFPRVSVYGRRDGVTIFRSLVDDDPIVATVLVIP</sequence>
<reference evidence="2 3" key="1">
    <citation type="submission" date="2024-01" db="EMBL/GenBank/DDBJ databases">
        <title>Genome assemblies of Stephania.</title>
        <authorList>
            <person name="Yang L."/>
        </authorList>
    </citation>
    <scope>NUCLEOTIDE SEQUENCE [LARGE SCALE GENOMIC DNA]</scope>
    <source>
        <strain evidence="2">JXDWG</strain>
        <tissue evidence="2">Leaf</tissue>
    </source>
</reference>
<comment type="caution">
    <text evidence="2">The sequence shown here is derived from an EMBL/GenBank/DDBJ whole genome shotgun (WGS) entry which is preliminary data.</text>
</comment>
<feature type="region of interest" description="Disordered" evidence="1">
    <location>
        <begin position="45"/>
        <end position="80"/>
    </location>
</feature>
<name>A0AAP0JG50_9MAGN</name>
<dbReference type="AlphaFoldDB" id="A0AAP0JG50"/>
<gene>
    <name evidence="2" type="ORF">Scep_012538</name>
</gene>
<keyword evidence="3" id="KW-1185">Reference proteome</keyword>